<comment type="caution">
    <text evidence="1">The sequence shown here is derived from an EMBL/GenBank/DDBJ whole genome shotgun (WGS) entry which is preliminary data.</text>
</comment>
<keyword evidence="2" id="KW-1185">Reference proteome</keyword>
<name>A0AC60PXB0_IXOPE</name>
<proteinExistence type="predicted"/>
<gene>
    <name evidence="1" type="ORF">HPB47_027568</name>
</gene>
<dbReference type="EMBL" id="JABSTQ010009869">
    <property type="protein sequence ID" value="KAG0425269.1"/>
    <property type="molecule type" value="Genomic_DNA"/>
</dbReference>
<protein>
    <submittedName>
        <fullName evidence="1">Uncharacterized protein</fullName>
    </submittedName>
</protein>
<organism evidence="1 2">
    <name type="scientific">Ixodes persulcatus</name>
    <name type="common">Taiga tick</name>
    <dbReference type="NCBI Taxonomy" id="34615"/>
    <lineage>
        <taxon>Eukaryota</taxon>
        <taxon>Metazoa</taxon>
        <taxon>Ecdysozoa</taxon>
        <taxon>Arthropoda</taxon>
        <taxon>Chelicerata</taxon>
        <taxon>Arachnida</taxon>
        <taxon>Acari</taxon>
        <taxon>Parasitiformes</taxon>
        <taxon>Ixodida</taxon>
        <taxon>Ixodoidea</taxon>
        <taxon>Ixodidae</taxon>
        <taxon>Ixodinae</taxon>
        <taxon>Ixodes</taxon>
    </lineage>
</organism>
<accession>A0AC60PXB0</accession>
<sequence length="92" mass="10834">MHGKAWITEFELFAEATHLKDQPSKVQAATLLVCIGEEGKPIYSTFTFENEADREKIQVLQEKFEQHMKPAINLAYHEFVFEKRDKEDEEKF</sequence>
<evidence type="ECO:0000313" key="1">
    <source>
        <dbReference type="EMBL" id="KAG0425269.1"/>
    </source>
</evidence>
<dbReference type="Proteomes" id="UP000805193">
    <property type="component" value="Unassembled WGS sequence"/>
</dbReference>
<evidence type="ECO:0000313" key="2">
    <source>
        <dbReference type="Proteomes" id="UP000805193"/>
    </source>
</evidence>
<reference evidence="1 2" key="1">
    <citation type="journal article" date="2020" name="Cell">
        <title>Large-Scale Comparative Analyses of Tick Genomes Elucidate Their Genetic Diversity and Vector Capacities.</title>
        <authorList>
            <consortium name="Tick Genome and Microbiome Consortium (TIGMIC)"/>
            <person name="Jia N."/>
            <person name="Wang J."/>
            <person name="Shi W."/>
            <person name="Du L."/>
            <person name="Sun Y."/>
            <person name="Zhan W."/>
            <person name="Jiang J.F."/>
            <person name="Wang Q."/>
            <person name="Zhang B."/>
            <person name="Ji P."/>
            <person name="Bell-Sakyi L."/>
            <person name="Cui X.M."/>
            <person name="Yuan T.T."/>
            <person name="Jiang B.G."/>
            <person name="Yang W.F."/>
            <person name="Lam T.T."/>
            <person name="Chang Q.C."/>
            <person name="Ding S.J."/>
            <person name="Wang X.J."/>
            <person name="Zhu J.G."/>
            <person name="Ruan X.D."/>
            <person name="Zhao L."/>
            <person name="Wei J.T."/>
            <person name="Ye R.Z."/>
            <person name="Que T.C."/>
            <person name="Du C.H."/>
            <person name="Zhou Y.H."/>
            <person name="Cheng J.X."/>
            <person name="Dai P.F."/>
            <person name="Guo W.B."/>
            <person name="Han X.H."/>
            <person name="Huang E.J."/>
            <person name="Li L.F."/>
            <person name="Wei W."/>
            <person name="Gao Y.C."/>
            <person name="Liu J.Z."/>
            <person name="Shao H.Z."/>
            <person name="Wang X."/>
            <person name="Wang C.C."/>
            <person name="Yang T.C."/>
            <person name="Huo Q.B."/>
            <person name="Li W."/>
            <person name="Chen H.Y."/>
            <person name="Chen S.E."/>
            <person name="Zhou L.G."/>
            <person name="Ni X.B."/>
            <person name="Tian J.H."/>
            <person name="Sheng Y."/>
            <person name="Liu T."/>
            <person name="Pan Y.S."/>
            <person name="Xia L.Y."/>
            <person name="Li J."/>
            <person name="Zhao F."/>
            <person name="Cao W.C."/>
        </authorList>
    </citation>
    <scope>NUCLEOTIDE SEQUENCE [LARGE SCALE GENOMIC DNA]</scope>
    <source>
        <strain evidence="1">Iper-2018</strain>
    </source>
</reference>